<evidence type="ECO:0000256" key="1">
    <source>
        <dbReference type="SAM" id="MobiDB-lite"/>
    </source>
</evidence>
<dbReference type="InterPro" id="IPR015424">
    <property type="entry name" value="PyrdxlP-dep_Trfase"/>
</dbReference>
<dbReference type="Proteomes" id="UP000077521">
    <property type="component" value="Unassembled WGS sequence"/>
</dbReference>
<dbReference type="Pfam" id="PF03473">
    <property type="entry name" value="MOSC"/>
    <property type="match status" value="1"/>
</dbReference>
<feature type="compositionally biased region" description="Basic and acidic residues" evidence="1">
    <location>
        <begin position="797"/>
        <end position="814"/>
    </location>
</feature>
<name>A0A177TTY9_9BASI</name>
<protein>
    <submittedName>
        <fullName evidence="2">Uncharacterized protein</fullName>
    </submittedName>
</protein>
<reference evidence="2" key="1">
    <citation type="submission" date="2016-04" db="EMBL/GenBank/DDBJ databases">
        <authorList>
            <person name="Nguyen H.D."/>
            <person name="Samba Siva P."/>
            <person name="Cullis J."/>
            <person name="Levesque C.A."/>
            <person name="Hambleton S."/>
        </authorList>
    </citation>
    <scope>NUCLEOTIDE SEQUENCE</scope>
    <source>
        <strain evidence="2">DAOMC 236416</strain>
    </source>
</reference>
<evidence type="ECO:0000313" key="2">
    <source>
        <dbReference type="EMBL" id="KAE8260354.1"/>
    </source>
</evidence>
<dbReference type="GO" id="GO:0030170">
    <property type="term" value="F:pyridoxal phosphate binding"/>
    <property type="evidence" value="ECO:0007669"/>
    <property type="project" value="InterPro"/>
</dbReference>
<dbReference type="Pfam" id="PF00266">
    <property type="entry name" value="Aminotran_5"/>
    <property type="match status" value="1"/>
</dbReference>
<dbReference type="Gene3D" id="3.90.1150.10">
    <property type="entry name" value="Aspartate Aminotransferase, domain 1"/>
    <property type="match status" value="1"/>
</dbReference>
<keyword evidence="3" id="KW-1185">Reference proteome</keyword>
<comment type="caution">
    <text evidence="2">The sequence shown here is derived from an EMBL/GenBank/DDBJ whole genome shotgun (WGS) entry which is preliminary data.</text>
</comment>
<dbReference type="Gene3D" id="3.40.640.10">
    <property type="entry name" value="Type I PLP-dependent aspartate aminotransferase-like (Major domain)"/>
    <property type="match status" value="1"/>
</dbReference>
<dbReference type="AlphaFoldDB" id="A0A177TTY9"/>
<dbReference type="PANTHER" id="PTHR14237:SF80">
    <property type="entry name" value="MOLYBDENUM COFACTOR SULFURASE"/>
    <property type="match status" value="1"/>
</dbReference>
<dbReference type="InterPro" id="IPR005302">
    <property type="entry name" value="MoCF_Sase_C"/>
</dbReference>
<organism evidence="2 3">
    <name type="scientific">Tilletia indica</name>
    <dbReference type="NCBI Taxonomy" id="43049"/>
    <lineage>
        <taxon>Eukaryota</taxon>
        <taxon>Fungi</taxon>
        <taxon>Dikarya</taxon>
        <taxon>Basidiomycota</taxon>
        <taxon>Ustilaginomycotina</taxon>
        <taxon>Exobasidiomycetes</taxon>
        <taxon>Tilletiales</taxon>
        <taxon>Tilletiaceae</taxon>
        <taxon>Tilletia</taxon>
    </lineage>
</organism>
<feature type="region of interest" description="Disordered" evidence="1">
    <location>
        <begin position="574"/>
        <end position="613"/>
    </location>
</feature>
<dbReference type="GO" id="GO:0030151">
    <property type="term" value="F:molybdenum ion binding"/>
    <property type="evidence" value="ECO:0007669"/>
    <property type="project" value="InterPro"/>
</dbReference>
<dbReference type="SUPFAM" id="SSF141673">
    <property type="entry name" value="MOSC N-terminal domain-like"/>
    <property type="match status" value="1"/>
</dbReference>
<dbReference type="EMBL" id="LWDF02000012">
    <property type="protein sequence ID" value="KAE8260354.1"/>
    <property type="molecule type" value="Genomic_DNA"/>
</dbReference>
<proteinExistence type="predicted"/>
<dbReference type="PANTHER" id="PTHR14237">
    <property type="entry name" value="MOLYBDOPTERIN COFACTOR SULFURASE MOSC"/>
    <property type="match status" value="1"/>
</dbReference>
<feature type="compositionally biased region" description="Acidic residues" evidence="1">
    <location>
        <begin position="576"/>
        <end position="591"/>
    </location>
</feature>
<feature type="compositionally biased region" description="Polar residues" evidence="1">
    <location>
        <begin position="779"/>
        <end position="791"/>
    </location>
</feature>
<evidence type="ECO:0000313" key="3">
    <source>
        <dbReference type="Proteomes" id="UP000077521"/>
    </source>
</evidence>
<dbReference type="PROSITE" id="PS51340">
    <property type="entry name" value="MOSC"/>
    <property type="match status" value="1"/>
</dbReference>
<feature type="region of interest" description="Disordered" evidence="1">
    <location>
        <begin position="728"/>
        <end position="814"/>
    </location>
</feature>
<feature type="compositionally biased region" description="Low complexity" evidence="1">
    <location>
        <begin position="755"/>
        <end position="767"/>
    </location>
</feature>
<sequence>MSPKVAKALPEQSGLRSGDSSVHDDSSSSSSSSSRSDALFDAYIASIRPVELPQLAGPSSGLYLDAAAAPPFPSTSLLNALHHDLSTNMYSNPHSGAPAARRTAQSIETVRKAVLKDIFDVDANSGEGWDLVFTSGATASLKLVAESFDWYGPKSATTKRSAGTFVYLNQSHTSLSGLRSLASGQEATIKALDEDSLVDWIERQHSGEVVSGGNSLLALPLQCNATGRRYIDFVKNLGRTRRTSSAPGAPRTFVLLDASSFLSSSSRWPSERIPLTGSQSLDGPDFIAFSFYKIFGYPTGLGGLLVRRDVDVHAALGAKRYFGGGTLALSLTHRDSKMSRSGKGKEREKDLPSLIPSRALTRRLEDGTLNFYGILAVQHAIDAHHSLLHYHKLGSDAEVGAYTTTSQEQSSWELRQRHVRCLTRRLYRGLGALHHTTPRGQGTEPHWLVELYTQSRLGQRWIKEGRAWAAAQRERVSSRQALQDFLNRDCAEDPMEDNDQGPIALFNLLSPQSTTSTSTASPAIISPFEVGRLATLLSIHLRVGRHCNAGVMEEVVGVSRERLWKLWNEDGVGCAGEEEADSDPGWAEDDVASQSDEGTGDDLGSSNAAVPTFGEEEHPGAAIRASLCTWNTRADVDSFLDFLLKFFVIGQRNGPETCDMDDTRGMENLPAEESRDGTYLQSMTLYPIKSCSGQHFGQPFNKVPAEEPTSWVEEAACDSCGCVVLRPSAEDDSQPASTEIPAPTLPAGSYPTFPSSSSIRSLSSVHSSRSDRLEPSDATGRSSATPPSSVRSDFACEEQRGPETDLIDRTSRQHSADRWPLTPYGLLHDREWCLVNVPSGSGSTKTRILSQKRHTRMALIRARVERSFSGEVLTETHLDEEGSLVVDLMREGGVEYERRLMLRFGSGEACERLNCSLRDDEGDDQHGSRSTAAMCAALANGSVMSDGPERHPCVLVQEVFSSFLDVDCTLARLSAASGRHRHSNLGASGHAPETADDGATDVVPILLSNESPFLMVCQESVDKVREWVREDSEELDRDWRHVNASSFRPNFVIAGKLPTKRSVGTETPHAEEAHPEPLLEDDIERLQIGPHSFGALGHCRRCEMVGIDQETGERVPEILGALSRRRRRLQVGKGSAAVGAGRVEFGEHLHWLPEGGSKEREGPDQNGWKMISVGMPVTML</sequence>
<accession>A0A177TTY9</accession>
<gene>
    <name evidence="2" type="ORF">A4X13_0g390</name>
</gene>
<feature type="region of interest" description="Disordered" evidence="1">
    <location>
        <begin position="1"/>
        <end position="35"/>
    </location>
</feature>
<dbReference type="GO" id="GO:0003824">
    <property type="term" value="F:catalytic activity"/>
    <property type="evidence" value="ECO:0007669"/>
    <property type="project" value="InterPro"/>
</dbReference>
<dbReference type="InterPro" id="IPR015421">
    <property type="entry name" value="PyrdxlP-dep_Trfase_major"/>
</dbReference>
<dbReference type="InterPro" id="IPR015422">
    <property type="entry name" value="PyrdxlP-dep_Trfase_small"/>
</dbReference>
<dbReference type="SUPFAM" id="SSF53383">
    <property type="entry name" value="PLP-dependent transferases"/>
    <property type="match status" value="1"/>
</dbReference>
<dbReference type="InterPro" id="IPR000192">
    <property type="entry name" value="Aminotrans_V_dom"/>
</dbReference>
<reference evidence="2" key="2">
    <citation type="journal article" date="2019" name="IMA Fungus">
        <title>Genome sequencing and comparison of five Tilletia species to identify candidate genes for the detection of regulated species infecting wheat.</title>
        <authorList>
            <person name="Nguyen H.D.T."/>
            <person name="Sultana T."/>
            <person name="Kesanakurti P."/>
            <person name="Hambleton S."/>
        </authorList>
    </citation>
    <scope>NUCLEOTIDE SEQUENCE</scope>
    <source>
        <strain evidence="2">DAOMC 236416</strain>
    </source>
</reference>